<sequence>ETKSSSCPPGWSAMAQSQLTATSASRVQMILLPQAPE</sequence>
<evidence type="ECO:0000313" key="1">
    <source>
        <dbReference type="Ensembl" id="ENSCSAP00000018060.1"/>
    </source>
</evidence>
<dbReference type="GeneTree" id="ENSGT01010000222722"/>
<name>A0A0D9SB21_CHLSB</name>
<dbReference type="Bgee" id="ENSCSAG00000018522">
    <property type="expression patterns" value="Expressed in prefrontal cortex and 5 other cell types or tissues"/>
</dbReference>
<dbReference type="EMBL" id="AQIB01134445">
    <property type="status" value="NOT_ANNOTATED_CDS"/>
    <property type="molecule type" value="Genomic_DNA"/>
</dbReference>
<dbReference type="Ensembl" id="ENSCSAT00000018611.1">
    <property type="protein sequence ID" value="ENSCSAP00000018060.1"/>
    <property type="gene ID" value="ENSCSAG00000018522.1"/>
</dbReference>
<protein>
    <submittedName>
        <fullName evidence="1">Uncharacterized protein</fullName>
    </submittedName>
</protein>
<dbReference type="AlphaFoldDB" id="A0A0D9SB21"/>
<organism evidence="1 2">
    <name type="scientific">Chlorocebus sabaeus</name>
    <name type="common">Green monkey</name>
    <name type="synonym">Simia sabaea</name>
    <dbReference type="NCBI Taxonomy" id="60711"/>
    <lineage>
        <taxon>Eukaryota</taxon>
        <taxon>Metazoa</taxon>
        <taxon>Chordata</taxon>
        <taxon>Craniata</taxon>
        <taxon>Vertebrata</taxon>
        <taxon>Euteleostomi</taxon>
        <taxon>Mammalia</taxon>
        <taxon>Eutheria</taxon>
        <taxon>Euarchontoglires</taxon>
        <taxon>Primates</taxon>
        <taxon>Haplorrhini</taxon>
        <taxon>Catarrhini</taxon>
        <taxon>Cercopithecidae</taxon>
        <taxon>Cercopithecinae</taxon>
        <taxon>Chlorocebus</taxon>
    </lineage>
</organism>
<reference evidence="1" key="3">
    <citation type="submission" date="2025-09" db="UniProtKB">
        <authorList>
            <consortium name="Ensembl"/>
        </authorList>
    </citation>
    <scope>IDENTIFICATION</scope>
</reference>
<reference evidence="1" key="2">
    <citation type="submission" date="2025-08" db="UniProtKB">
        <authorList>
            <consortium name="Ensembl"/>
        </authorList>
    </citation>
    <scope>IDENTIFICATION</scope>
</reference>
<evidence type="ECO:0000313" key="2">
    <source>
        <dbReference type="Proteomes" id="UP000029965"/>
    </source>
</evidence>
<accession>A0A0D9SB21</accession>
<reference evidence="1 2" key="1">
    <citation type="submission" date="2014-03" db="EMBL/GenBank/DDBJ databases">
        <authorList>
            <person name="Warren W."/>
            <person name="Wilson R.K."/>
        </authorList>
    </citation>
    <scope>NUCLEOTIDE SEQUENCE</scope>
</reference>
<dbReference type="Proteomes" id="UP000029965">
    <property type="component" value="Chromosome 6"/>
</dbReference>
<proteinExistence type="predicted"/>
<keyword evidence="2" id="KW-1185">Reference proteome</keyword>